<name>A0A5E7YXB6_9SPHN</name>
<sequence length="81" mass="9100">MIFVRCSTGMRNCVNCIMDCVSCNRKTRIAPRLRAWRDRYAIDTLLLAAGPTHRFGLAPVDNGRNILPVARPVHGVRPKIP</sequence>
<dbReference type="Proteomes" id="UP000326857">
    <property type="component" value="Unassembled WGS sequence"/>
</dbReference>
<accession>A0A5E7YXB6</accession>
<dbReference type="AlphaFoldDB" id="A0A5E7YXB6"/>
<organism evidence="1 2">
    <name type="scientific">Sphingomonas aurantiaca</name>
    <dbReference type="NCBI Taxonomy" id="185949"/>
    <lineage>
        <taxon>Bacteria</taxon>
        <taxon>Pseudomonadati</taxon>
        <taxon>Pseudomonadota</taxon>
        <taxon>Alphaproteobacteria</taxon>
        <taxon>Sphingomonadales</taxon>
        <taxon>Sphingomonadaceae</taxon>
        <taxon>Sphingomonas</taxon>
    </lineage>
</organism>
<gene>
    <name evidence="1" type="ORF">SPHINGO391_400063</name>
</gene>
<dbReference type="EMBL" id="CABVLI010000035">
    <property type="protein sequence ID" value="VVT10984.1"/>
    <property type="molecule type" value="Genomic_DNA"/>
</dbReference>
<protein>
    <submittedName>
        <fullName evidence="1">Uncharacterized protein</fullName>
    </submittedName>
</protein>
<evidence type="ECO:0000313" key="1">
    <source>
        <dbReference type="EMBL" id="VVT10984.1"/>
    </source>
</evidence>
<proteinExistence type="predicted"/>
<evidence type="ECO:0000313" key="2">
    <source>
        <dbReference type="Proteomes" id="UP000326857"/>
    </source>
</evidence>
<reference evidence="1 2" key="1">
    <citation type="submission" date="2019-09" db="EMBL/GenBank/DDBJ databases">
        <authorList>
            <person name="Dittami M. S."/>
        </authorList>
    </citation>
    <scope>NUCLEOTIDE SEQUENCE [LARGE SCALE GENOMIC DNA]</scope>
    <source>
        <strain evidence="1">SPHINGO391</strain>
    </source>
</reference>